<evidence type="ECO:0000313" key="5">
    <source>
        <dbReference type="Proteomes" id="UP000429607"/>
    </source>
</evidence>
<accession>A0A6A3M1R5</accession>
<dbReference type="OrthoDB" id="165860at2759"/>
<evidence type="ECO:0000313" key="2">
    <source>
        <dbReference type="EMBL" id="KAE9019023.1"/>
    </source>
</evidence>
<comment type="caution">
    <text evidence="3">The sequence shown here is derived from an EMBL/GenBank/DDBJ whole genome shotgun (WGS) entry which is preliminary data.</text>
</comment>
<sequence length="407" mass="45815">MAALQVADIFDARAAEAPIHRLVAVLNTQAAQIRKLQESMRVVQATQRQTLSDCNALRAAVSPLEPRVQTTESDVAALQQFKAVAQQQLQAMSLQLQAKADRRELQDAEIRAKTRSEETSKELCSQLASLQLVQCLQTEQSELHERLETVDRRLAAKMDKSEAARLDGVLVQIHGFRPLAAQLSAQVEQVQTQQSNMERSVARLETLDAVSQAHHIELEEIRQHADELRQMLDKAEDRHRRAVIPQIQRLDDSTEQLQHALDQVKTAAATSEAALRTLSAKFHSSAGAFASQIEQQYHHFEQLVEKKAPRLEIDAQIADLSRQVASKVPHTTHKALVSGVKDLRSRCEKLQEHVELSTRFLDWFARRGEAYEHNLELVETQLGRLALAAHPQSREPFGGRVRFPRSP</sequence>
<evidence type="ECO:0000313" key="4">
    <source>
        <dbReference type="EMBL" id="KAE9334576.1"/>
    </source>
</evidence>
<dbReference type="Proteomes" id="UP000435112">
    <property type="component" value="Unassembled WGS sequence"/>
</dbReference>
<dbReference type="EMBL" id="QXFV01000834">
    <property type="protein sequence ID" value="KAE9024387.1"/>
    <property type="molecule type" value="Genomic_DNA"/>
</dbReference>
<keyword evidence="1" id="KW-0175">Coiled coil</keyword>
<feature type="coiled-coil region" evidence="1">
    <location>
        <begin position="180"/>
        <end position="238"/>
    </location>
</feature>
<name>A0A6A3M1R5_9STRA</name>
<protein>
    <submittedName>
        <fullName evidence="3">Uncharacterized protein</fullName>
    </submittedName>
</protein>
<evidence type="ECO:0000313" key="7">
    <source>
        <dbReference type="Proteomes" id="UP000435112"/>
    </source>
</evidence>
<dbReference type="EMBL" id="QXFU01000834">
    <property type="protein sequence ID" value="KAE9019023.1"/>
    <property type="molecule type" value="Genomic_DNA"/>
</dbReference>
<keyword evidence="6" id="KW-1185">Reference proteome</keyword>
<dbReference type="Proteomes" id="UP000429607">
    <property type="component" value="Unassembled WGS sequence"/>
</dbReference>
<evidence type="ECO:0000256" key="1">
    <source>
        <dbReference type="SAM" id="Coils"/>
    </source>
</evidence>
<evidence type="ECO:0000313" key="3">
    <source>
        <dbReference type="EMBL" id="KAE9024387.1"/>
    </source>
</evidence>
<dbReference type="EMBL" id="QXFT01000850">
    <property type="protein sequence ID" value="KAE9334576.1"/>
    <property type="molecule type" value="Genomic_DNA"/>
</dbReference>
<gene>
    <name evidence="3" type="ORF">PR001_g12695</name>
    <name evidence="2" type="ORF">PR002_g12932</name>
    <name evidence="4" type="ORF">PR003_g13447</name>
</gene>
<organism evidence="3 5">
    <name type="scientific">Phytophthora rubi</name>
    <dbReference type="NCBI Taxonomy" id="129364"/>
    <lineage>
        <taxon>Eukaryota</taxon>
        <taxon>Sar</taxon>
        <taxon>Stramenopiles</taxon>
        <taxon>Oomycota</taxon>
        <taxon>Peronosporomycetes</taxon>
        <taxon>Peronosporales</taxon>
        <taxon>Peronosporaceae</taxon>
        <taxon>Phytophthora</taxon>
    </lineage>
</organism>
<reference evidence="5 7" key="1">
    <citation type="submission" date="2018-09" db="EMBL/GenBank/DDBJ databases">
        <title>Genomic investigation of the strawberry pathogen Phytophthora fragariae indicates pathogenicity is determined by transcriptional variation in three key races.</title>
        <authorList>
            <person name="Adams T.M."/>
            <person name="Armitage A.D."/>
            <person name="Sobczyk M.K."/>
            <person name="Bates H.J."/>
            <person name="Dunwell J.M."/>
            <person name="Nellist C.F."/>
            <person name="Harrison R.J."/>
        </authorList>
    </citation>
    <scope>NUCLEOTIDE SEQUENCE [LARGE SCALE GENOMIC DNA]</scope>
    <source>
        <strain evidence="3 5">SCRP249</strain>
        <strain evidence="2 7">SCRP324</strain>
        <strain evidence="4 6">SCRP333</strain>
    </source>
</reference>
<dbReference type="AlphaFoldDB" id="A0A6A3M1R5"/>
<dbReference type="Proteomes" id="UP000434957">
    <property type="component" value="Unassembled WGS sequence"/>
</dbReference>
<evidence type="ECO:0000313" key="6">
    <source>
        <dbReference type="Proteomes" id="UP000434957"/>
    </source>
</evidence>
<proteinExistence type="predicted"/>